<feature type="domain" description="CBS" evidence="6">
    <location>
        <begin position="273"/>
        <end position="324"/>
    </location>
</feature>
<dbReference type="InterPro" id="IPR050986">
    <property type="entry name" value="GutQ/KpsF_isomerases"/>
</dbReference>
<dbReference type="SMART" id="SM00116">
    <property type="entry name" value="CBS"/>
    <property type="match status" value="2"/>
</dbReference>
<dbReference type="InterPro" id="IPR035474">
    <property type="entry name" value="SIS_Kpsf"/>
</dbReference>
<reference evidence="8" key="2">
    <citation type="journal article" date="2023" name="Microbiome">
        <title>Synthase-selected sorting approach identifies a beta-lactone synthase in a nudibranch symbiotic bacterium.</title>
        <authorList>
            <person name="Dzunkova M."/>
            <person name="La Clair J.J."/>
            <person name="Tyml T."/>
            <person name="Doud D."/>
            <person name="Schulz F."/>
            <person name="Piquer-Esteban S."/>
            <person name="Porcel Sanchis D."/>
            <person name="Osborn A."/>
            <person name="Robinson D."/>
            <person name="Louie K.B."/>
            <person name="Bowen B.P."/>
            <person name="Bowers R.M."/>
            <person name="Lee J."/>
            <person name="Arnau V."/>
            <person name="Diaz-Villanueva W."/>
            <person name="Stepanauskas R."/>
            <person name="Gosliner T."/>
            <person name="Date S.V."/>
            <person name="Northen T.R."/>
            <person name="Cheng J.F."/>
            <person name="Burkart M.D."/>
            <person name="Woyke T."/>
        </authorList>
    </citation>
    <scope>NUCLEOTIDE SEQUENCE</scope>
    <source>
        <strain evidence="8">Df01</strain>
    </source>
</reference>
<dbReference type="InterPro" id="IPR046348">
    <property type="entry name" value="SIS_dom_sf"/>
</dbReference>
<dbReference type="Gene3D" id="3.10.580.10">
    <property type="entry name" value="CBS-domain"/>
    <property type="match status" value="1"/>
</dbReference>
<dbReference type="GO" id="GO:0016853">
    <property type="term" value="F:isomerase activity"/>
    <property type="evidence" value="ECO:0007669"/>
    <property type="project" value="UniProtKB-KW"/>
</dbReference>
<comment type="catalytic activity">
    <reaction evidence="4">
        <text>D-arabinose 5-phosphate = D-ribulose 5-phosphate</text>
        <dbReference type="Rhea" id="RHEA:23104"/>
        <dbReference type="ChEBI" id="CHEBI:57693"/>
        <dbReference type="ChEBI" id="CHEBI:58121"/>
        <dbReference type="EC" id="5.3.1.13"/>
    </reaction>
</comment>
<evidence type="ECO:0000256" key="4">
    <source>
        <dbReference type="PIRNR" id="PIRNR004692"/>
    </source>
</evidence>
<dbReference type="PANTHER" id="PTHR42745:SF1">
    <property type="entry name" value="ARABINOSE 5-PHOSPHATE ISOMERASE KDSD"/>
    <property type="match status" value="1"/>
</dbReference>
<dbReference type="PANTHER" id="PTHR42745">
    <property type="match status" value="1"/>
</dbReference>
<sequence length="324" mass="34173">MVANGAHWLAAARRVFDIEGEALAVVRAGLGKPFVHAVELLHHCSGKVVCTGVGKSGHIARKAAATLASTGTPAFFMHPTEAGHGDVGMVAAGDVLLALSHSGESKEVLELLPALRRLEVQLVVIVGNAESALARAADVALEVCVTREACPLNLAPTASATAALALTDALALTLLEARGFSADDFARSHPSGVLGRRLLMRAGDVMRHGDDLPVVQETAPFTAALVEMTKKRMGMVLAISPADDLRGIFTDGDLRRAVEAKKDFSNSVIADLMTVQPQNIPATMLAVDALQLMRAHKLNHLAVTEGKRLVGALSFHDLLRHKLL</sequence>
<dbReference type="Proteomes" id="UP001168167">
    <property type="component" value="Unassembled WGS sequence"/>
</dbReference>
<dbReference type="EC" id="5.3.1.13" evidence="4"/>
<protein>
    <recommendedName>
        <fullName evidence="4">Arabinose 5-phosphate isomerase</fullName>
        <shortName evidence="4">API</shortName>
        <ecNumber evidence="4">5.3.1.13</ecNumber>
    </recommendedName>
</protein>
<keyword evidence="3 5" id="KW-0129">CBS domain</keyword>
<keyword evidence="9" id="KW-1185">Reference proteome</keyword>
<gene>
    <name evidence="8" type="ORF">NQX30_03670</name>
</gene>
<dbReference type="NCBIfam" id="TIGR00393">
    <property type="entry name" value="kpsF"/>
    <property type="match status" value="1"/>
</dbReference>
<feature type="domain" description="CBS" evidence="6">
    <location>
        <begin position="206"/>
        <end position="264"/>
    </location>
</feature>
<evidence type="ECO:0000256" key="5">
    <source>
        <dbReference type="PROSITE-ProRule" id="PRU00703"/>
    </source>
</evidence>
<evidence type="ECO:0000313" key="9">
    <source>
        <dbReference type="Proteomes" id="UP001168167"/>
    </source>
</evidence>
<accession>A0ABT7QL83</accession>
<evidence type="ECO:0000259" key="7">
    <source>
        <dbReference type="PROSITE" id="PS51464"/>
    </source>
</evidence>
<evidence type="ECO:0000256" key="1">
    <source>
        <dbReference type="ARBA" id="ARBA00008165"/>
    </source>
</evidence>
<dbReference type="SUPFAM" id="SSF53697">
    <property type="entry name" value="SIS domain"/>
    <property type="match status" value="1"/>
</dbReference>
<keyword evidence="2" id="KW-0677">Repeat</keyword>
<evidence type="ECO:0000259" key="6">
    <source>
        <dbReference type="PROSITE" id="PS51371"/>
    </source>
</evidence>
<dbReference type="InterPro" id="IPR001347">
    <property type="entry name" value="SIS_dom"/>
</dbReference>
<name>A0ABT7QL83_9GAMM</name>
<dbReference type="PROSITE" id="PS51371">
    <property type="entry name" value="CBS"/>
    <property type="match status" value="2"/>
</dbReference>
<dbReference type="Pfam" id="PF01380">
    <property type="entry name" value="SIS"/>
    <property type="match status" value="1"/>
</dbReference>
<dbReference type="CDD" id="cd04604">
    <property type="entry name" value="CBS_pair_SIS_assoc"/>
    <property type="match status" value="1"/>
</dbReference>
<dbReference type="InterPro" id="IPR046342">
    <property type="entry name" value="CBS_dom_sf"/>
</dbReference>
<reference evidence="8" key="1">
    <citation type="submission" date="2022-08" db="EMBL/GenBank/DDBJ databases">
        <authorList>
            <person name="Dzunkova M."/>
            <person name="La Clair J."/>
            <person name="Tyml T."/>
            <person name="Doud D."/>
            <person name="Schulz F."/>
            <person name="Piquer S."/>
            <person name="Porcel Sanchis D."/>
            <person name="Osborn A."/>
            <person name="Robinson D."/>
            <person name="Louie K.B."/>
            <person name="Bowen B.P."/>
            <person name="Bowers R."/>
            <person name="Lee J."/>
            <person name="Arnau Llombart V."/>
            <person name="Diaz Villanueva W."/>
            <person name="Gosliner T."/>
            <person name="Northen T."/>
            <person name="Cheng J.-F."/>
            <person name="Burkart M.D."/>
            <person name="Woyke T."/>
        </authorList>
    </citation>
    <scope>NUCLEOTIDE SEQUENCE</scope>
    <source>
        <strain evidence="8">Df01</strain>
    </source>
</reference>
<dbReference type="CDD" id="cd05014">
    <property type="entry name" value="SIS_Kpsf"/>
    <property type="match status" value="1"/>
</dbReference>
<feature type="domain" description="SIS" evidence="7">
    <location>
        <begin position="37"/>
        <end position="180"/>
    </location>
</feature>
<proteinExistence type="inferred from homology"/>
<organism evidence="8 9">
    <name type="scientific">Candidatus Doriopsillibacter californiensis</name>
    <dbReference type="NCBI Taxonomy" id="2970740"/>
    <lineage>
        <taxon>Bacteria</taxon>
        <taxon>Pseudomonadati</taxon>
        <taxon>Pseudomonadota</taxon>
        <taxon>Gammaproteobacteria</taxon>
        <taxon>Candidatus Tethybacterales</taxon>
        <taxon>Candidatus Persebacteraceae</taxon>
        <taxon>Candidatus Doriopsillibacter</taxon>
    </lineage>
</organism>
<dbReference type="InterPro" id="IPR004800">
    <property type="entry name" value="KdsD/KpsF-type"/>
</dbReference>
<evidence type="ECO:0000256" key="3">
    <source>
        <dbReference type="ARBA" id="ARBA00023122"/>
    </source>
</evidence>
<dbReference type="PIRSF" id="PIRSF004692">
    <property type="entry name" value="KdsD_KpsF"/>
    <property type="match status" value="1"/>
</dbReference>
<dbReference type="InterPro" id="IPR000644">
    <property type="entry name" value="CBS_dom"/>
</dbReference>
<dbReference type="Gene3D" id="3.40.50.10490">
    <property type="entry name" value="Glucose-6-phosphate isomerase like protein, domain 1"/>
    <property type="match status" value="1"/>
</dbReference>
<evidence type="ECO:0000256" key="2">
    <source>
        <dbReference type="ARBA" id="ARBA00022737"/>
    </source>
</evidence>
<comment type="caution">
    <text evidence="8">The sequence shown here is derived from an EMBL/GenBank/DDBJ whole genome shotgun (WGS) entry which is preliminary data.</text>
</comment>
<dbReference type="Pfam" id="PF00571">
    <property type="entry name" value="CBS"/>
    <property type="match status" value="2"/>
</dbReference>
<dbReference type="PROSITE" id="PS51464">
    <property type="entry name" value="SIS"/>
    <property type="match status" value="1"/>
</dbReference>
<dbReference type="EMBL" id="JANQAO010000002">
    <property type="protein sequence ID" value="MDM5147469.1"/>
    <property type="molecule type" value="Genomic_DNA"/>
</dbReference>
<evidence type="ECO:0000313" key="8">
    <source>
        <dbReference type="EMBL" id="MDM5147469.1"/>
    </source>
</evidence>
<keyword evidence="4 8" id="KW-0413">Isomerase</keyword>
<comment type="similarity">
    <text evidence="1 4">Belongs to the SIS family. GutQ/KpsF subfamily.</text>
</comment>